<evidence type="ECO:0000259" key="3">
    <source>
        <dbReference type="Pfam" id="PF22685"/>
    </source>
</evidence>
<reference evidence="4" key="1">
    <citation type="submission" date="2020-11" db="EMBL/GenBank/DDBJ databases">
        <authorList>
            <consortium name="DOE Joint Genome Institute"/>
            <person name="Ahrendt S."/>
            <person name="Riley R."/>
            <person name="Andreopoulos W."/>
            <person name="Labutti K."/>
            <person name="Pangilinan J."/>
            <person name="Ruiz-Duenas F.J."/>
            <person name="Barrasa J.M."/>
            <person name="Sanchez-Garcia M."/>
            <person name="Camarero S."/>
            <person name="Miyauchi S."/>
            <person name="Serrano A."/>
            <person name="Linde D."/>
            <person name="Babiker R."/>
            <person name="Drula E."/>
            <person name="Ayuso-Fernandez I."/>
            <person name="Pacheco R."/>
            <person name="Padilla G."/>
            <person name="Ferreira P."/>
            <person name="Barriuso J."/>
            <person name="Kellner H."/>
            <person name="Castanera R."/>
            <person name="Alfaro M."/>
            <person name="Ramirez L."/>
            <person name="Pisabarro A.G."/>
            <person name="Kuo A."/>
            <person name="Tritt A."/>
            <person name="Lipzen A."/>
            <person name="He G."/>
            <person name="Yan M."/>
            <person name="Ng V."/>
            <person name="Cullen D."/>
            <person name="Martin F."/>
            <person name="Rosso M.-N."/>
            <person name="Henrissat B."/>
            <person name="Hibbett D."/>
            <person name="Martinez A.T."/>
            <person name="Grigoriev I.V."/>
        </authorList>
    </citation>
    <scope>NUCLEOTIDE SEQUENCE</scope>
    <source>
        <strain evidence="4">CIRM-BRFM 674</strain>
    </source>
</reference>
<dbReference type="PANTHER" id="PTHR43818">
    <property type="entry name" value="BCDNA.GH03377"/>
    <property type="match status" value="1"/>
</dbReference>
<dbReference type="GO" id="GO:0000166">
    <property type="term" value="F:nucleotide binding"/>
    <property type="evidence" value="ECO:0007669"/>
    <property type="project" value="InterPro"/>
</dbReference>
<dbReference type="SUPFAM" id="SSF55347">
    <property type="entry name" value="Glyceraldehyde-3-phosphate dehydrogenase-like, C-terminal domain"/>
    <property type="match status" value="1"/>
</dbReference>
<dbReference type="AlphaFoldDB" id="A0A9P6CXS1"/>
<dbReference type="Gene3D" id="3.30.360.10">
    <property type="entry name" value="Dihydrodipicolinate Reductase, domain 2"/>
    <property type="match status" value="1"/>
</dbReference>
<dbReference type="GO" id="GO:0016491">
    <property type="term" value="F:oxidoreductase activity"/>
    <property type="evidence" value="ECO:0007669"/>
    <property type="project" value="UniProtKB-KW"/>
</dbReference>
<dbReference type="OrthoDB" id="64915at2759"/>
<dbReference type="InterPro" id="IPR000683">
    <property type="entry name" value="Gfo/Idh/MocA-like_OxRdtase_N"/>
</dbReference>
<evidence type="ECO:0000259" key="2">
    <source>
        <dbReference type="Pfam" id="PF01408"/>
    </source>
</evidence>
<dbReference type="Pfam" id="PF22685">
    <property type="entry name" value="Gal80p_C-like"/>
    <property type="match status" value="1"/>
</dbReference>
<evidence type="ECO:0000313" key="5">
    <source>
        <dbReference type="Proteomes" id="UP000807469"/>
    </source>
</evidence>
<dbReference type="Pfam" id="PF01408">
    <property type="entry name" value="GFO_IDH_MocA"/>
    <property type="match status" value="1"/>
</dbReference>
<comment type="caution">
    <text evidence="4">The sequence shown here is derived from an EMBL/GenBank/DDBJ whole genome shotgun (WGS) entry which is preliminary data.</text>
</comment>
<gene>
    <name evidence="4" type="ORF">BDN70DRAFT_911301</name>
</gene>
<feature type="domain" description="Gfo/Idh/MocA-like oxidoreductase N-terminal" evidence="2">
    <location>
        <begin position="5"/>
        <end position="135"/>
    </location>
</feature>
<dbReference type="InterPro" id="IPR036291">
    <property type="entry name" value="NAD(P)-bd_dom_sf"/>
</dbReference>
<evidence type="ECO:0000256" key="1">
    <source>
        <dbReference type="ARBA" id="ARBA00023002"/>
    </source>
</evidence>
<proteinExistence type="predicted"/>
<dbReference type="Proteomes" id="UP000807469">
    <property type="component" value="Unassembled WGS sequence"/>
</dbReference>
<dbReference type="InterPro" id="IPR050463">
    <property type="entry name" value="Gfo/Idh/MocA_oxidrdct_glycsds"/>
</dbReference>
<protein>
    <submittedName>
        <fullName evidence="4">NAD-binding Rossmann fold oxidoreductase</fullName>
    </submittedName>
</protein>
<keyword evidence="1" id="KW-0560">Oxidoreductase</keyword>
<organism evidence="4 5">
    <name type="scientific">Pholiota conissans</name>
    <dbReference type="NCBI Taxonomy" id="109636"/>
    <lineage>
        <taxon>Eukaryota</taxon>
        <taxon>Fungi</taxon>
        <taxon>Dikarya</taxon>
        <taxon>Basidiomycota</taxon>
        <taxon>Agaricomycotina</taxon>
        <taxon>Agaricomycetes</taxon>
        <taxon>Agaricomycetidae</taxon>
        <taxon>Agaricales</taxon>
        <taxon>Agaricineae</taxon>
        <taxon>Strophariaceae</taxon>
        <taxon>Pholiota</taxon>
    </lineage>
</organism>
<keyword evidence="5" id="KW-1185">Reference proteome</keyword>
<sequence length="363" mass="38522">MSQPIKVGFIGLSTTGWAASALAPSLLQPSLQGKYNLVAVSTTSEGSAKASAEKYSTQTGHAVTAHHGDSSLISSNPNVELVAVSVKAPMHKQVVLPVIEKKRDFFIEWPAGRNLKETIEIAEAAHRQGVKSFVGLQARNSPVIQKVKELISSGAIGSVRSTTFVGLIPRETHFWPPVITPEYVFALDKANGVTALNIAGGHQLDALTYLLGDFSTINATATTIYPTATVLDANGQVTSRTISTSIPDQHSISGVLKSGALATISTSGRKLLLWEIDGEEGSIRMESNSSVFINLNNPTLYLNGERVEVEGSSSETVGILGSAWAAYADGKKGQYATIDDAVKNHRLLDAIDRSLAEGKTIVL</sequence>
<dbReference type="PANTHER" id="PTHR43818:SF11">
    <property type="entry name" value="BCDNA.GH03377"/>
    <property type="match status" value="1"/>
</dbReference>
<feature type="domain" description="Gal80p-like C-terminal" evidence="3">
    <location>
        <begin position="142"/>
        <end position="287"/>
    </location>
</feature>
<accession>A0A9P6CXS1</accession>
<dbReference type="Gene3D" id="3.40.50.720">
    <property type="entry name" value="NAD(P)-binding Rossmann-like Domain"/>
    <property type="match status" value="1"/>
</dbReference>
<dbReference type="SUPFAM" id="SSF51735">
    <property type="entry name" value="NAD(P)-binding Rossmann-fold domains"/>
    <property type="match status" value="1"/>
</dbReference>
<dbReference type="InterPro" id="IPR055080">
    <property type="entry name" value="Gal80p-like_C"/>
</dbReference>
<name>A0A9P6CXS1_9AGAR</name>
<evidence type="ECO:0000313" key="4">
    <source>
        <dbReference type="EMBL" id="KAF9483262.1"/>
    </source>
</evidence>
<dbReference type="EMBL" id="MU155155">
    <property type="protein sequence ID" value="KAF9483262.1"/>
    <property type="molecule type" value="Genomic_DNA"/>
</dbReference>